<name>A0A8H5C041_9AGAR</name>
<sequence length="183" mass="20477">MVLVNHEWNTMATPILYEHLTISKMVELKKLLETLTLEEDDGLSLGRFVKRLDITDSDVDAPNGISTSVAIELCQKMVNLVTCFVELEFNCNPDLLLAALGPQLRHLHIHEITSHGNPPSISFDSLLEFLNIHPNLTSISFECWKSLRSTGTGCMMKVPARTSHSLRGGPLAPFVWRISRGRL</sequence>
<dbReference type="OrthoDB" id="3256525at2759"/>
<protein>
    <submittedName>
        <fullName evidence="1">Uncharacterized protein</fullName>
    </submittedName>
</protein>
<evidence type="ECO:0000313" key="2">
    <source>
        <dbReference type="Proteomes" id="UP000541558"/>
    </source>
</evidence>
<gene>
    <name evidence="1" type="ORF">D9611_005264</name>
</gene>
<keyword evidence="2" id="KW-1185">Reference proteome</keyword>
<comment type="caution">
    <text evidence="1">The sequence shown here is derived from an EMBL/GenBank/DDBJ whole genome shotgun (WGS) entry which is preliminary data.</text>
</comment>
<dbReference type="EMBL" id="JAACJK010000110">
    <property type="protein sequence ID" value="KAF5332523.1"/>
    <property type="molecule type" value="Genomic_DNA"/>
</dbReference>
<organism evidence="1 2">
    <name type="scientific">Ephemerocybe angulata</name>
    <dbReference type="NCBI Taxonomy" id="980116"/>
    <lineage>
        <taxon>Eukaryota</taxon>
        <taxon>Fungi</taxon>
        <taxon>Dikarya</taxon>
        <taxon>Basidiomycota</taxon>
        <taxon>Agaricomycotina</taxon>
        <taxon>Agaricomycetes</taxon>
        <taxon>Agaricomycetidae</taxon>
        <taxon>Agaricales</taxon>
        <taxon>Agaricineae</taxon>
        <taxon>Psathyrellaceae</taxon>
        <taxon>Ephemerocybe</taxon>
    </lineage>
</organism>
<proteinExistence type="predicted"/>
<reference evidence="1 2" key="1">
    <citation type="journal article" date="2020" name="ISME J.">
        <title>Uncovering the hidden diversity of litter-decomposition mechanisms in mushroom-forming fungi.</title>
        <authorList>
            <person name="Floudas D."/>
            <person name="Bentzer J."/>
            <person name="Ahren D."/>
            <person name="Johansson T."/>
            <person name="Persson P."/>
            <person name="Tunlid A."/>
        </authorList>
    </citation>
    <scope>NUCLEOTIDE SEQUENCE [LARGE SCALE GENOMIC DNA]</scope>
    <source>
        <strain evidence="1 2">CBS 175.51</strain>
    </source>
</reference>
<dbReference type="AlphaFoldDB" id="A0A8H5C041"/>
<evidence type="ECO:0000313" key="1">
    <source>
        <dbReference type="EMBL" id="KAF5332523.1"/>
    </source>
</evidence>
<dbReference type="Proteomes" id="UP000541558">
    <property type="component" value="Unassembled WGS sequence"/>
</dbReference>
<accession>A0A8H5C041</accession>